<gene>
    <name evidence="2" type="ORF">PL9214720052</name>
</gene>
<dbReference type="EMBL" id="CZDF01000180">
    <property type="protein sequence ID" value="CUR35782.1"/>
    <property type="molecule type" value="Genomic_DNA"/>
</dbReference>
<dbReference type="InterPro" id="IPR012296">
    <property type="entry name" value="Nuclease_put_TT1808"/>
</dbReference>
<feature type="domain" description="Putative restriction endonuclease" evidence="1">
    <location>
        <begin position="14"/>
        <end position="179"/>
    </location>
</feature>
<dbReference type="Proteomes" id="UP000184315">
    <property type="component" value="Unassembled WGS sequence"/>
</dbReference>
<evidence type="ECO:0000313" key="3">
    <source>
        <dbReference type="Proteomes" id="UP000184315"/>
    </source>
</evidence>
<keyword evidence="3" id="KW-1185">Reference proteome</keyword>
<evidence type="ECO:0000259" key="1">
    <source>
        <dbReference type="Pfam" id="PF05685"/>
    </source>
</evidence>
<dbReference type="Gene3D" id="3.90.1570.10">
    <property type="entry name" value="tt1808, chain A"/>
    <property type="match status" value="1"/>
</dbReference>
<accession>A0A1J1LUA7</accession>
<sequence>MIAQIEKQDHKTIEQYLELELNSQERHEYIDGEIVSMTGGTPNHNKIAGNFYAALNFALKRQPYEVFFTDQRLWIPQKQIYTYPDVMIIQGELQFQEGRKDTLTNPTLIAEVLSKSTEGYDRGDKFHAYRTIPTFQEYLLIDQYHHHVEQFTKTDNGKWLLSEYEGETATLSLASVTFEISLADIYDKVDFTLIEQQ</sequence>
<dbReference type="CDD" id="cd06260">
    <property type="entry name" value="DUF820-like"/>
    <property type="match status" value="1"/>
</dbReference>
<evidence type="ECO:0000313" key="2">
    <source>
        <dbReference type="EMBL" id="CUR35782.1"/>
    </source>
</evidence>
<dbReference type="InterPro" id="IPR011335">
    <property type="entry name" value="Restrct_endonuc-II-like"/>
</dbReference>
<dbReference type="SUPFAM" id="SSF52980">
    <property type="entry name" value="Restriction endonuclease-like"/>
    <property type="match status" value="1"/>
</dbReference>
<proteinExistence type="predicted"/>
<organism evidence="2 3">
    <name type="scientific">Planktothrix tepida PCC 9214</name>
    <dbReference type="NCBI Taxonomy" id="671072"/>
    <lineage>
        <taxon>Bacteria</taxon>
        <taxon>Bacillati</taxon>
        <taxon>Cyanobacteriota</taxon>
        <taxon>Cyanophyceae</taxon>
        <taxon>Oscillatoriophycideae</taxon>
        <taxon>Oscillatoriales</taxon>
        <taxon>Microcoleaceae</taxon>
        <taxon>Planktothrix</taxon>
    </lineage>
</organism>
<dbReference type="PANTHER" id="PTHR36558:SF1">
    <property type="entry name" value="RESTRICTION ENDONUCLEASE DOMAIN-CONTAINING PROTEIN-RELATED"/>
    <property type="match status" value="1"/>
</dbReference>
<reference evidence="3" key="1">
    <citation type="submission" date="2015-10" db="EMBL/GenBank/DDBJ databases">
        <authorList>
            <person name="Regsiter A."/>
            <person name="william w."/>
        </authorList>
    </citation>
    <scope>NUCLEOTIDE SEQUENCE [LARGE SCALE GENOMIC DNA]</scope>
</reference>
<dbReference type="OrthoDB" id="422510at2"/>
<dbReference type="RefSeq" id="WP_072722700.1">
    <property type="nucleotide sequence ID" value="NZ_LN889817.1"/>
</dbReference>
<protein>
    <recommendedName>
        <fullName evidence="1">Putative restriction endonuclease domain-containing protein</fullName>
    </recommendedName>
</protein>
<dbReference type="PANTHER" id="PTHR36558">
    <property type="entry name" value="GLR1098 PROTEIN"/>
    <property type="match status" value="1"/>
</dbReference>
<dbReference type="Pfam" id="PF05685">
    <property type="entry name" value="Uma2"/>
    <property type="match status" value="1"/>
</dbReference>
<name>A0A1J1LUA7_9CYAN</name>
<dbReference type="InterPro" id="IPR008538">
    <property type="entry name" value="Uma2"/>
</dbReference>
<dbReference type="AlphaFoldDB" id="A0A1J1LUA7"/>